<gene>
    <name evidence="1" type="ORF">NCTC13635_01424</name>
</gene>
<accession>A0A3S4GHU7</accession>
<organism evidence="1 2">
    <name type="scientific">Klebsiella pneumoniae</name>
    <dbReference type="NCBI Taxonomy" id="573"/>
    <lineage>
        <taxon>Bacteria</taxon>
        <taxon>Pseudomonadati</taxon>
        <taxon>Pseudomonadota</taxon>
        <taxon>Gammaproteobacteria</taxon>
        <taxon>Enterobacterales</taxon>
        <taxon>Enterobacteriaceae</taxon>
        <taxon>Klebsiella/Raoultella group</taxon>
        <taxon>Klebsiella</taxon>
        <taxon>Klebsiella pneumoniae complex</taxon>
    </lineage>
</organism>
<dbReference type="AlphaFoldDB" id="A0A3S4GHU7"/>
<protein>
    <submittedName>
        <fullName evidence="1">Uncharacterized protein</fullName>
    </submittedName>
</protein>
<reference evidence="1 2" key="1">
    <citation type="submission" date="2018-12" db="EMBL/GenBank/DDBJ databases">
        <authorList>
            <consortium name="Pathogen Informatics"/>
        </authorList>
    </citation>
    <scope>NUCLEOTIDE SEQUENCE [LARGE SCALE GENOMIC DNA]</scope>
    <source>
        <strain evidence="1 2">NCTC13635</strain>
    </source>
</reference>
<sequence>MRQPFRHRHLDLQVSLKASLLNLQIGVNMLDLIGKSDNFRRPFQVLAKEGRQILHQLAGLIAVAADHRLQRVKRVKQEVRVDLGVQELDFGLRQQRLLPLVLSGEDLRRQQLGQSPPRGCG</sequence>
<dbReference type="EMBL" id="LR134162">
    <property type="protein sequence ID" value="VEB00598.1"/>
    <property type="molecule type" value="Genomic_DNA"/>
</dbReference>
<name>A0A3S4GHU7_KLEPN</name>
<evidence type="ECO:0000313" key="1">
    <source>
        <dbReference type="EMBL" id="VEB00598.1"/>
    </source>
</evidence>
<evidence type="ECO:0000313" key="2">
    <source>
        <dbReference type="Proteomes" id="UP000282433"/>
    </source>
</evidence>
<dbReference type="Proteomes" id="UP000282433">
    <property type="component" value="Chromosome"/>
</dbReference>
<proteinExistence type="predicted"/>